<gene>
    <name evidence="2" type="ORF">STAS_13505</name>
</gene>
<sequence length="108" mass="12913">MDPISTLLFYLTYERSRVEDLEETLQLWMNDSENKHKMLVTQAEHIHDLEQQLTKAQQIVGMHSSNCQELFNELEGSKVMIEQLEAQLNQVEHHADHHYQQHQMEQER</sequence>
<dbReference type="EMBL" id="BKCP01005294">
    <property type="protein sequence ID" value="GER37111.1"/>
    <property type="molecule type" value="Genomic_DNA"/>
</dbReference>
<comment type="caution">
    <text evidence="2">The sequence shown here is derived from an EMBL/GenBank/DDBJ whole genome shotgun (WGS) entry which is preliminary data.</text>
</comment>
<evidence type="ECO:0000256" key="1">
    <source>
        <dbReference type="SAM" id="Coils"/>
    </source>
</evidence>
<accession>A0A5A7PWR5</accession>
<reference evidence="3" key="1">
    <citation type="journal article" date="2019" name="Curr. Biol.">
        <title>Genome Sequence of Striga asiatica Provides Insight into the Evolution of Plant Parasitism.</title>
        <authorList>
            <person name="Yoshida S."/>
            <person name="Kim S."/>
            <person name="Wafula E.K."/>
            <person name="Tanskanen J."/>
            <person name="Kim Y.M."/>
            <person name="Honaas L."/>
            <person name="Yang Z."/>
            <person name="Spallek T."/>
            <person name="Conn C.E."/>
            <person name="Ichihashi Y."/>
            <person name="Cheong K."/>
            <person name="Cui S."/>
            <person name="Der J.P."/>
            <person name="Gundlach H."/>
            <person name="Jiao Y."/>
            <person name="Hori C."/>
            <person name="Ishida J.K."/>
            <person name="Kasahara H."/>
            <person name="Kiba T."/>
            <person name="Kim M.S."/>
            <person name="Koo N."/>
            <person name="Laohavisit A."/>
            <person name="Lee Y.H."/>
            <person name="Lumba S."/>
            <person name="McCourt P."/>
            <person name="Mortimer J.C."/>
            <person name="Mutuku J.M."/>
            <person name="Nomura T."/>
            <person name="Sasaki-Sekimoto Y."/>
            <person name="Seto Y."/>
            <person name="Wang Y."/>
            <person name="Wakatake T."/>
            <person name="Sakakibara H."/>
            <person name="Demura T."/>
            <person name="Yamaguchi S."/>
            <person name="Yoneyama K."/>
            <person name="Manabe R.I."/>
            <person name="Nelson D.C."/>
            <person name="Schulman A.H."/>
            <person name="Timko M.P."/>
            <person name="dePamphilis C.W."/>
            <person name="Choi D."/>
            <person name="Shirasu K."/>
        </authorList>
    </citation>
    <scope>NUCLEOTIDE SEQUENCE [LARGE SCALE GENOMIC DNA]</scope>
    <source>
        <strain evidence="3">cv. UVA1</strain>
    </source>
</reference>
<evidence type="ECO:0000313" key="3">
    <source>
        <dbReference type="Proteomes" id="UP000325081"/>
    </source>
</evidence>
<dbReference type="Proteomes" id="UP000325081">
    <property type="component" value="Unassembled WGS sequence"/>
</dbReference>
<dbReference type="AlphaFoldDB" id="A0A5A7PWR5"/>
<proteinExistence type="predicted"/>
<evidence type="ECO:0000313" key="2">
    <source>
        <dbReference type="EMBL" id="GER37111.1"/>
    </source>
</evidence>
<keyword evidence="1" id="KW-0175">Coiled coil</keyword>
<organism evidence="2 3">
    <name type="scientific">Striga asiatica</name>
    <name type="common">Asiatic witchweed</name>
    <name type="synonym">Buchnera asiatica</name>
    <dbReference type="NCBI Taxonomy" id="4170"/>
    <lineage>
        <taxon>Eukaryota</taxon>
        <taxon>Viridiplantae</taxon>
        <taxon>Streptophyta</taxon>
        <taxon>Embryophyta</taxon>
        <taxon>Tracheophyta</taxon>
        <taxon>Spermatophyta</taxon>
        <taxon>Magnoliopsida</taxon>
        <taxon>eudicotyledons</taxon>
        <taxon>Gunneridae</taxon>
        <taxon>Pentapetalae</taxon>
        <taxon>asterids</taxon>
        <taxon>lamiids</taxon>
        <taxon>Lamiales</taxon>
        <taxon>Orobanchaceae</taxon>
        <taxon>Buchnereae</taxon>
        <taxon>Striga</taxon>
    </lineage>
</organism>
<keyword evidence="3" id="KW-1185">Reference proteome</keyword>
<name>A0A5A7PWR5_STRAF</name>
<protein>
    <submittedName>
        <fullName evidence="2">Phage protein</fullName>
    </submittedName>
</protein>
<feature type="coiled-coil region" evidence="1">
    <location>
        <begin position="67"/>
        <end position="101"/>
    </location>
</feature>